<feature type="chain" id="PRO_5035174800" evidence="6">
    <location>
        <begin position="30"/>
        <end position="1346"/>
    </location>
</feature>
<dbReference type="GO" id="GO:0009279">
    <property type="term" value="C:cell outer membrane"/>
    <property type="evidence" value="ECO:0007669"/>
    <property type="project" value="TreeGrafter"/>
</dbReference>
<name>A0A8J6Q3B5_9FLAO</name>
<dbReference type="InterPro" id="IPR033131">
    <property type="entry name" value="Pectinesterase_Asp_AS"/>
</dbReference>
<evidence type="ECO:0000259" key="8">
    <source>
        <dbReference type="Pfam" id="PF13205"/>
    </source>
</evidence>
<keyword evidence="2 6" id="KW-0732">Signal</keyword>
<evidence type="ECO:0000259" key="9">
    <source>
        <dbReference type="Pfam" id="PF18962"/>
    </source>
</evidence>
<dbReference type="NCBIfam" id="TIGR04183">
    <property type="entry name" value="Por_Secre_tail"/>
    <property type="match status" value="1"/>
</dbReference>
<evidence type="ECO:0000313" key="12">
    <source>
        <dbReference type="Proteomes" id="UP000600588"/>
    </source>
</evidence>
<evidence type="ECO:0000256" key="4">
    <source>
        <dbReference type="ARBA" id="ARBA00023085"/>
    </source>
</evidence>
<evidence type="ECO:0000259" key="7">
    <source>
        <dbReference type="Pfam" id="PF01095"/>
    </source>
</evidence>
<evidence type="ECO:0000256" key="6">
    <source>
        <dbReference type="SAM" id="SignalP"/>
    </source>
</evidence>
<evidence type="ECO:0000256" key="2">
    <source>
        <dbReference type="ARBA" id="ARBA00022729"/>
    </source>
</evidence>
<evidence type="ECO:0000256" key="1">
    <source>
        <dbReference type="ARBA" id="ARBA00008891"/>
    </source>
</evidence>
<dbReference type="EMBL" id="JACVXB010000008">
    <property type="protein sequence ID" value="MBD0833389.1"/>
    <property type="molecule type" value="Genomic_DNA"/>
</dbReference>
<reference evidence="11 12" key="1">
    <citation type="submission" date="2020-09" db="EMBL/GenBank/DDBJ databases">
        <title>TT11 complete genome.</title>
        <authorList>
            <person name="Wu Z."/>
        </authorList>
    </citation>
    <scope>NUCLEOTIDE SEQUENCE [LARGE SCALE GENOMIC DNA]</scope>
    <source>
        <strain evidence="11 12">TT11</strain>
    </source>
</reference>
<organism evidence="11 12">
    <name type="scientific">Aestuariibaculum sediminum</name>
    <dbReference type="NCBI Taxonomy" id="2770637"/>
    <lineage>
        <taxon>Bacteria</taxon>
        <taxon>Pseudomonadati</taxon>
        <taxon>Bacteroidota</taxon>
        <taxon>Flavobacteriia</taxon>
        <taxon>Flavobacteriales</taxon>
        <taxon>Flavobacteriaceae</taxon>
    </lineage>
</organism>
<feature type="domain" description="Bacterial repeat" evidence="10">
    <location>
        <begin position="433"/>
        <end position="503"/>
    </location>
</feature>
<dbReference type="Proteomes" id="UP000600588">
    <property type="component" value="Unassembled WGS sequence"/>
</dbReference>
<feature type="signal peptide" evidence="6">
    <location>
        <begin position="1"/>
        <end position="29"/>
    </location>
</feature>
<proteinExistence type="inferred from homology"/>
<dbReference type="PROSITE" id="PS00503">
    <property type="entry name" value="PECTINESTERASE_2"/>
    <property type="match status" value="1"/>
</dbReference>
<comment type="similarity">
    <text evidence="1">Belongs to the pectinesterase family.</text>
</comment>
<dbReference type="SUPFAM" id="SSF51126">
    <property type="entry name" value="Pectin lyase-like"/>
    <property type="match status" value="1"/>
</dbReference>
<feature type="domain" description="Secretion system C-terminal sorting" evidence="9">
    <location>
        <begin position="1273"/>
        <end position="1344"/>
    </location>
</feature>
<dbReference type="PANTHER" id="PTHR31321:SF57">
    <property type="entry name" value="PECTINESTERASE 53-RELATED"/>
    <property type="match status" value="1"/>
</dbReference>
<dbReference type="Pfam" id="PF13205">
    <property type="entry name" value="Big_5"/>
    <property type="match status" value="1"/>
</dbReference>
<gene>
    <name evidence="11" type="ORF">ICJ83_14735</name>
</gene>
<keyword evidence="4" id="KW-0063">Aspartyl esterase</keyword>
<dbReference type="PANTHER" id="PTHR31321">
    <property type="entry name" value="ACYL-COA THIOESTER HYDROLASE YBHC-RELATED"/>
    <property type="match status" value="1"/>
</dbReference>
<feature type="active site" evidence="5">
    <location>
        <position position="1029"/>
    </location>
</feature>
<dbReference type="Pfam" id="PF18998">
    <property type="entry name" value="Flg_new_2"/>
    <property type="match status" value="2"/>
</dbReference>
<evidence type="ECO:0000259" key="10">
    <source>
        <dbReference type="Pfam" id="PF18998"/>
    </source>
</evidence>
<dbReference type="InterPro" id="IPR012334">
    <property type="entry name" value="Pectin_lyas_fold"/>
</dbReference>
<feature type="domain" description="Bacterial repeat" evidence="10">
    <location>
        <begin position="520"/>
        <end position="583"/>
    </location>
</feature>
<dbReference type="GO" id="GO:0030599">
    <property type="term" value="F:pectinesterase activity"/>
    <property type="evidence" value="ECO:0007669"/>
    <property type="project" value="InterPro"/>
</dbReference>
<dbReference type="RefSeq" id="WP_188231174.1">
    <property type="nucleotide sequence ID" value="NZ_JACVXB010000008.1"/>
</dbReference>
<dbReference type="InterPro" id="IPR026444">
    <property type="entry name" value="Secre_tail"/>
</dbReference>
<dbReference type="InterPro" id="IPR000070">
    <property type="entry name" value="Pectinesterase_cat"/>
</dbReference>
<feature type="domain" description="SbsA Ig-like" evidence="8">
    <location>
        <begin position="763"/>
        <end position="859"/>
    </location>
</feature>
<comment type="caution">
    <text evidence="11">The sequence shown here is derived from an EMBL/GenBank/DDBJ whole genome shotgun (WGS) entry which is preliminary data.</text>
</comment>
<dbReference type="Pfam" id="PF18962">
    <property type="entry name" value="Por_Secre_tail"/>
    <property type="match status" value="1"/>
</dbReference>
<keyword evidence="3" id="KW-0378">Hydrolase</keyword>
<dbReference type="GO" id="GO:0042545">
    <property type="term" value="P:cell wall modification"/>
    <property type="evidence" value="ECO:0007669"/>
    <property type="project" value="InterPro"/>
</dbReference>
<keyword evidence="12" id="KW-1185">Reference proteome</keyword>
<dbReference type="Gene3D" id="2.160.20.10">
    <property type="entry name" value="Single-stranded right-handed beta-helix, Pectin lyase-like"/>
    <property type="match status" value="1"/>
</dbReference>
<dbReference type="InterPro" id="IPR032812">
    <property type="entry name" value="SbsA_Ig"/>
</dbReference>
<dbReference type="InterPro" id="IPR044060">
    <property type="entry name" value="Bacterial_rp_domain"/>
</dbReference>
<evidence type="ECO:0000256" key="3">
    <source>
        <dbReference type="ARBA" id="ARBA00022801"/>
    </source>
</evidence>
<evidence type="ECO:0000256" key="5">
    <source>
        <dbReference type="PROSITE-ProRule" id="PRU10040"/>
    </source>
</evidence>
<accession>A0A8J6Q3B5</accession>
<feature type="domain" description="Pectinesterase catalytic" evidence="7">
    <location>
        <begin position="887"/>
        <end position="1142"/>
    </location>
</feature>
<protein>
    <submittedName>
        <fullName evidence="11">Ig-like domain-containing protein</fullName>
    </submittedName>
</protein>
<evidence type="ECO:0000313" key="11">
    <source>
        <dbReference type="EMBL" id="MBD0833389.1"/>
    </source>
</evidence>
<dbReference type="InterPro" id="IPR011050">
    <property type="entry name" value="Pectin_lyase_fold/virulence"/>
</dbReference>
<sequence length="1346" mass="145795">MKPTLQLKKHWAFYSFFIVFLATSLQLVAQTTLAEWTFDYDYDKSGTGPYIYTPNATARDAADALDINVSVNDVFYPNTAEGTLTDYEMTMVPLQGGQIKNVYQGTTTYHNSARIQGATSPADFTNPSNHSNYFQFSFPTTGYNQIKLDLSYTTQNVVTDNLYVYYSVDEGTSWASAGQATGNCCWWQLKTTQLDIVAKNKSNVLVRLIGVKDDAATGNYFYVDSFKVSGTSTTLPTNTVSTIDWAFNLGTEGQTATYTDASYYKPDNVSKGSNYSYNGTRSGSNPTITYTSFKNESGATTPTGPDVTNLIGFEFTPVTGLDFTPTNISFDCQRYGTGTGVIDVYWKSSNGTSTLIGTGIKPARDGDATSEASDTNTFNMDVSGLSIPALGGKTTLEIYIHSLGSGKEVALANISITGHLNGTIADVAQYTVTTAVSPSEGGAIISDNPATVDDGTVVNLTANANFGYEFVEWQDDLGATVSTDNPLQITVTDNVSYTAVFNQLTTYELNLTVEGGANQYMIDINPAGTMIDGKRMYEAGTNVTLTASGNPILNFSNWGTGETNSELNVTMDSNKAITANYNAADYIVGWDFYDDVVTVDFSSNVVNDATTLVLRDAAGATTGGLNFSYVARVNSGGPWYGEYCRINWTQIADKYYYQLKINASDYKDISVQAKMLTSYSGYATQKCEYSIDGTNFIEIGTYDTSTLNTWVDGSFNLPANANNQTEVYIRWIPDYTSSILGSGNDGTSISNIYVYGTESVFDDGTAPVLSSSVPANNATGASATGKVVLNFDERVKIADNTTASLNGQNLTPVVFGKSISFNYSSLEYNTTYTFNLAGNVISDLADNTLTDAISISFTTLNKPTVTKKAYDFIVGVDGDFAAALAAADAAKNSGNRFYIFFPNGEYDLGNTTGDATQQTFISLPNISLIGQSTEGVTLFNNPTQAQEGIDKTPTINFTSNADNIYMQDLTLLNKMDYRLGIPEKRAVALRHQGDKNIFKNVRLLSNQDTYYTGAGRTYWENGEIHGTVDYIFGNGDIFFNECLLYMENRASGGGGIVTAAATSSDWGYVFSNCTIDGDAQQDGIFGLGRPWNNAPKVVYINTIMNKLPTAGAWGDPMNVVPYRFAEYKSLTSSGIEVDLSQRRTDYTKDATSVTLDPTLNEAEASQYTIPNVLGGTDSWQPTLYTEQALTPIVSKSGSTINWDDDNYVLGWAVFKDNVFVDFVITNSYDIAGNTTGIYTVRAANAMGGLGKASNQVDISSLGVKENKSLGVKVFPNPVNDVIFISIPSLSAKTTMSLFALDGRLIISKMEVKNTKTIINMSKIPSGVYLLKVDSEKGSQTSKIVKN</sequence>
<dbReference type="Pfam" id="PF01095">
    <property type="entry name" value="Pectinesterase"/>
    <property type="match status" value="1"/>
</dbReference>